<keyword evidence="3" id="KW-1185">Reference proteome</keyword>
<keyword evidence="1" id="KW-1133">Transmembrane helix</keyword>
<dbReference type="KEGG" id="bafz:BafPKo_0811"/>
<evidence type="ECO:0000313" key="3">
    <source>
        <dbReference type="Proteomes" id="UP000005216"/>
    </source>
</evidence>
<organism evidence="2 3">
    <name type="scientific">Borreliella afzelii (strain PKo)</name>
    <name type="common">Borrelia afzelii</name>
    <dbReference type="NCBI Taxonomy" id="390236"/>
    <lineage>
        <taxon>Bacteria</taxon>
        <taxon>Pseudomonadati</taxon>
        <taxon>Spirochaetota</taxon>
        <taxon>Spirochaetia</taxon>
        <taxon>Spirochaetales</taxon>
        <taxon>Borreliaceae</taxon>
        <taxon>Borreliella</taxon>
    </lineage>
</organism>
<evidence type="ECO:0000256" key="1">
    <source>
        <dbReference type="SAM" id="Phobius"/>
    </source>
</evidence>
<dbReference type="EMBL" id="CP002933">
    <property type="protein sequence ID" value="AEL70001.1"/>
    <property type="molecule type" value="Genomic_DNA"/>
</dbReference>
<keyword evidence="1" id="KW-0472">Membrane</keyword>
<dbReference type="HOGENOM" id="CLU_2876884_0_0_12"/>
<feature type="transmembrane region" description="Helical" evidence="1">
    <location>
        <begin position="16"/>
        <end position="32"/>
    </location>
</feature>
<dbReference type="AlphaFoldDB" id="G0IRW6"/>
<sequence length="63" mass="7298">MSKVTATYANNLEPEFLLSTFLILMSVISTYKPPAKSTYLKSKIFSIFCKHIFMIFLVFLIKQ</sequence>
<protein>
    <submittedName>
        <fullName evidence="2">Membrane protein</fullName>
    </submittedName>
</protein>
<keyword evidence="1" id="KW-0812">Transmembrane</keyword>
<gene>
    <name evidence="2" type="ordered locus">BafPKo_0811</name>
</gene>
<accession>G0IRW6</accession>
<name>G0IRW6_BORAP</name>
<proteinExistence type="predicted"/>
<evidence type="ECO:0000313" key="2">
    <source>
        <dbReference type="EMBL" id="AEL70001.1"/>
    </source>
</evidence>
<feature type="transmembrane region" description="Helical" evidence="1">
    <location>
        <begin position="44"/>
        <end position="61"/>
    </location>
</feature>
<dbReference type="Proteomes" id="UP000005216">
    <property type="component" value="Chromosome"/>
</dbReference>
<reference evidence="2 3" key="1">
    <citation type="journal article" date="2011" name="J. Bacteriol.">
        <title>Whole-genome sequences of two Borrelia afzelii and two Borrelia garinii Lyme disease agent isolates.</title>
        <authorList>
            <person name="Casjens S.R."/>
            <person name="Mongodin E.F."/>
            <person name="Qiu W.-G."/>
            <person name="Dunn J.J."/>
            <person name="Luft B.J."/>
            <person name="Fraser-Liggett C.M."/>
            <person name="Schutzer S.E."/>
        </authorList>
    </citation>
    <scope>NUCLEOTIDE SEQUENCE [LARGE SCALE GENOMIC DNA]</scope>
    <source>
        <strain evidence="2 3">PKo</strain>
    </source>
</reference>